<keyword evidence="2" id="KW-0333">Golgi apparatus</keyword>
<comment type="pathway">
    <text evidence="2">Protein modification; protein glycosylation.</text>
</comment>
<keyword evidence="2" id="KW-0464">Manganese</keyword>
<dbReference type="Pfam" id="PF00535">
    <property type="entry name" value="Glycos_transf_2"/>
    <property type="match status" value="1"/>
</dbReference>
<dbReference type="InterPro" id="IPR001173">
    <property type="entry name" value="Glyco_trans_2-like"/>
</dbReference>
<dbReference type="Gene3D" id="1.10.8.460">
    <property type="entry name" value="ppGaNTase-T1 linker domain-like"/>
    <property type="match status" value="1"/>
</dbReference>
<dbReference type="SUPFAM" id="SSF50370">
    <property type="entry name" value="Ricin B-like lectins"/>
    <property type="match status" value="1"/>
</dbReference>
<dbReference type="PANTHER" id="PTHR11675">
    <property type="entry name" value="N-ACETYLGALACTOSAMINYLTRANSFERASE"/>
    <property type="match status" value="1"/>
</dbReference>
<accession>A0AAD9NE64</accession>
<comment type="caution">
    <text evidence="4">The sequence shown here is derived from an EMBL/GenBank/DDBJ whole genome shotgun (WGS) entry which is preliminary data.</text>
</comment>
<dbReference type="InterPro" id="IPR029044">
    <property type="entry name" value="Nucleotide-diphossugar_trans"/>
</dbReference>
<keyword evidence="2" id="KW-0430">Lectin</keyword>
<dbReference type="SUPFAM" id="SSF53448">
    <property type="entry name" value="Nucleotide-diphospho-sugar transferases"/>
    <property type="match status" value="1"/>
</dbReference>
<evidence type="ECO:0000313" key="5">
    <source>
        <dbReference type="Proteomes" id="UP001208570"/>
    </source>
</evidence>
<evidence type="ECO:0000259" key="3">
    <source>
        <dbReference type="Pfam" id="PF00535"/>
    </source>
</evidence>
<keyword evidence="2" id="KW-0472">Membrane</keyword>
<reference evidence="4" key="1">
    <citation type="journal article" date="2023" name="Mol. Biol. Evol.">
        <title>Third-Generation Sequencing Reveals the Adaptive Role of the Epigenome in Three Deep-Sea Polychaetes.</title>
        <authorList>
            <person name="Perez M."/>
            <person name="Aroh O."/>
            <person name="Sun Y."/>
            <person name="Lan Y."/>
            <person name="Juniper S.K."/>
            <person name="Young C.R."/>
            <person name="Angers B."/>
            <person name="Qian P.Y."/>
        </authorList>
    </citation>
    <scope>NUCLEOTIDE SEQUENCE</scope>
    <source>
        <strain evidence="4">P08H-3</strain>
    </source>
</reference>
<keyword evidence="2" id="KW-1133">Transmembrane helix</keyword>
<comment type="similarity">
    <text evidence="2">Belongs to the glycosyltransferase 2 family. GalNAc-T subfamily.</text>
</comment>
<organism evidence="4 5">
    <name type="scientific">Paralvinella palmiformis</name>
    <dbReference type="NCBI Taxonomy" id="53620"/>
    <lineage>
        <taxon>Eukaryota</taxon>
        <taxon>Metazoa</taxon>
        <taxon>Spiralia</taxon>
        <taxon>Lophotrochozoa</taxon>
        <taxon>Annelida</taxon>
        <taxon>Polychaeta</taxon>
        <taxon>Sedentaria</taxon>
        <taxon>Canalipalpata</taxon>
        <taxon>Terebellida</taxon>
        <taxon>Terebelliformia</taxon>
        <taxon>Alvinellidae</taxon>
        <taxon>Paralvinella</taxon>
    </lineage>
</organism>
<dbReference type="AlphaFoldDB" id="A0AAD9NE64"/>
<dbReference type="GO" id="GO:0006493">
    <property type="term" value="P:protein O-linked glycosylation"/>
    <property type="evidence" value="ECO:0007669"/>
    <property type="project" value="TreeGrafter"/>
</dbReference>
<comment type="subcellular location">
    <subcellularLocation>
        <location evidence="2">Golgi apparatus membrane</location>
        <topology evidence="2">Single-pass type II membrane protein</topology>
    </subcellularLocation>
</comment>
<dbReference type="GO" id="GO:0030246">
    <property type="term" value="F:carbohydrate binding"/>
    <property type="evidence" value="ECO:0007669"/>
    <property type="project" value="UniProtKB-KW"/>
</dbReference>
<dbReference type="Proteomes" id="UP001208570">
    <property type="component" value="Unassembled WGS sequence"/>
</dbReference>
<dbReference type="PANTHER" id="PTHR11675:SF126">
    <property type="entry name" value="RICIN B LECTIN DOMAIN-CONTAINING PROTEIN"/>
    <property type="match status" value="1"/>
</dbReference>
<dbReference type="GO" id="GO:0004653">
    <property type="term" value="F:polypeptide N-acetylgalactosaminyltransferase activity"/>
    <property type="evidence" value="ECO:0007669"/>
    <property type="project" value="TreeGrafter"/>
</dbReference>
<comment type="cofactor">
    <cofactor evidence="2">
        <name>Mn(2+)</name>
        <dbReference type="ChEBI" id="CHEBI:29035"/>
    </cofactor>
</comment>
<gene>
    <name evidence="4" type="ORF">LSH36_32g00042</name>
</gene>
<proteinExistence type="inferred from homology"/>
<dbReference type="EMBL" id="JAODUP010000032">
    <property type="protein sequence ID" value="KAK2167002.1"/>
    <property type="molecule type" value="Genomic_DNA"/>
</dbReference>
<keyword evidence="1 2" id="KW-1015">Disulfide bond</keyword>
<dbReference type="EC" id="2.4.1.-" evidence="2"/>
<dbReference type="GO" id="GO:0000139">
    <property type="term" value="C:Golgi membrane"/>
    <property type="evidence" value="ECO:0007669"/>
    <property type="project" value="UniProtKB-SubCell"/>
</dbReference>
<sequence>MKRLCGGRAISVFFGASLLCCLLIAYMAVKGQVNPITRSYGSPSPIQTSHICMKNNGRNCTDDKQLEDLIKLIQNHFLSMRRESWNSEMHSILEHNEWALTSSKDVIKKLASVHHQMTMKSNSNSTIFERGSGTGVTKEADLTSSDKVWWSALVAKWCAVLFGSSFEMITLGCATSRIESKTWVDSTSSCTLVRSFSAFASRSLGSLWIRSWTLRYARKIECICPDFKELLENYCSAVFGDKVRIMRTNKTIGLIKARLLGARMARGDVIIPLDAHMEVQETWLVALLYEIRRNNKTLATSMLDWMKPLRKDIWSYQMGSNSYMCVFTWDMGFGFGYPRPEILEKQEKHPMTAFPWAIYKDFFTEVGELDEGMERWGGENLDLPIRVWLFGGRVVQVPCSHAAHMERQHQRDYRQEPHSQWYPIMKKGITISKVCGIPCYICQLIALKRFGWDKYINRNYRRVVDVWFDDYKKYVYRMKPQLEKVHVGDLSERFEVKKRAKHNFEWFLRNIYPELGLYDISSFGYDWLRNLRINKCLHYVNNEFILWNCLGQPNKEGVWLTNEGHMRTDLQYWQVQGTNIKQYKVGPEGATGYYQADWITKWIHWKGGPMMMYRKKNGVEENICMEAYNTDDEKSKIRLNNCDPENKYQRWEWKEYTDDYRDFIERKFRSRFNSDYHRTLLTVMSESKWS</sequence>
<evidence type="ECO:0000256" key="1">
    <source>
        <dbReference type="ARBA" id="ARBA00023157"/>
    </source>
</evidence>
<keyword evidence="2" id="KW-0808">Transferase</keyword>
<dbReference type="Gene3D" id="3.90.550.10">
    <property type="entry name" value="Spore Coat Polysaccharide Biosynthesis Protein SpsA, Chain A"/>
    <property type="match status" value="1"/>
</dbReference>
<protein>
    <recommendedName>
        <fullName evidence="2">Polypeptide N-acetylgalactosaminyltransferase</fullName>
        <ecNumber evidence="2">2.4.1.-</ecNumber>
    </recommendedName>
    <alternativeName>
        <fullName evidence="2">Protein-UDP acetylgalactosaminyltransferase</fullName>
    </alternativeName>
</protein>
<feature type="transmembrane region" description="Helical" evidence="2">
    <location>
        <begin position="12"/>
        <end position="29"/>
    </location>
</feature>
<keyword evidence="2" id="KW-0328">Glycosyltransferase</keyword>
<dbReference type="PROSITE" id="PS50231">
    <property type="entry name" value="RICIN_B_LECTIN"/>
    <property type="match status" value="1"/>
</dbReference>
<evidence type="ECO:0000256" key="2">
    <source>
        <dbReference type="RuleBase" id="RU361242"/>
    </source>
</evidence>
<keyword evidence="2" id="KW-0812">Transmembrane</keyword>
<evidence type="ECO:0000313" key="4">
    <source>
        <dbReference type="EMBL" id="KAK2167002.1"/>
    </source>
</evidence>
<name>A0AAD9NE64_9ANNE</name>
<dbReference type="InterPro" id="IPR035992">
    <property type="entry name" value="Ricin_B-like_lectins"/>
</dbReference>
<keyword evidence="5" id="KW-1185">Reference proteome</keyword>
<feature type="domain" description="Glycosyltransferase 2-like" evidence="3">
    <location>
        <begin position="227"/>
        <end position="301"/>
    </location>
</feature>